<feature type="transmembrane region" description="Helical" evidence="2">
    <location>
        <begin position="26"/>
        <end position="46"/>
    </location>
</feature>
<name>A0A1H1QUN7_9ACTN</name>
<keyword evidence="2" id="KW-0812">Transmembrane</keyword>
<dbReference type="InterPro" id="IPR018392">
    <property type="entry name" value="LysM"/>
</dbReference>
<sequence>MNHSQQPPVDPTTTRFDALVQQAAEVVLAACVAWVVVLVLAALVEATSRGHLPALRWVGCPPVLRRGLLAAVGVAVLAPGLPGPPASAGAPPDPGRGVRTTDTRSGPVRGSWLPVPARPLDARPLDAHRPDTRPADLGPARAPDGPVLVVRPGDSLWSLAHERLPAADAARLVGAVRALHHANRSVVGPDPDLLRPGQLLRWPEAGPHSPRPHHPTTPSRGETS</sequence>
<dbReference type="CDD" id="cd00118">
    <property type="entry name" value="LysM"/>
    <property type="match status" value="1"/>
</dbReference>
<dbReference type="AlphaFoldDB" id="A0A1H1QUN7"/>
<dbReference type="Proteomes" id="UP000198859">
    <property type="component" value="Chromosome I"/>
</dbReference>
<evidence type="ECO:0008006" key="5">
    <source>
        <dbReference type="Google" id="ProtNLM"/>
    </source>
</evidence>
<gene>
    <name evidence="3" type="ORF">SAMN04488570_1505</name>
</gene>
<dbReference type="InterPro" id="IPR036779">
    <property type="entry name" value="LysM_dom_sf"/>
</dbReference>
<feature type="compositionally biased region" description="Basic and acidic residues" evidence="1">
    <location>
        <begin position="120"/>
        <end position="134"/>
    </location>
</feature>
<keyword evidence="4" id="KW-1185">Reference proteome</keyword>
<feature type="region of interest" description="Disordered" evidence="1">
    <location>
        <begin position="185"/>
        <end position="224"/>
    </location>
</feature>
<dbReference type="EMBL" id="LT629757">
    <property type="protein sequence ID" value="SDS27023.1"/>
    <property type="molecule type" value="Genomic_DNA"/>
</dbReference>
<evidence type="ECO:0000313" key="3">
    <source>
        <dbReference type="EMBL" id="SDS27023.1"/>
    </source>
</evidence>
<keyword evidence="2" id="KW-1133">Transmembrane helix</keyword>
<accession>A0A1H1QUN7</accession>
<keyword evidence="2" id="KW-0472">Membrane</keyword>
<proteinExistence type="predicted"/>
<protein>
    <recommendedName>
        <fullName evidence="5">LysM domain-containing protein</fullName>
    </recommendedName>
</protein>
<dbReference type="RefSeq" id="WP_091727903.1">
    <property type="nucleotide sequence ID" value="NZ_LT629757.1"/>
</dbReference>
<evidence type="ECO:0000313" key="4">
    <source>
        <dbReference type="Proteomes" id="UP000198859"/>
    </source>
</evidence>
<organism evidence="3 4">
    <name type="scientific">Nocardioides scoriae</name>
    <dbReference type="NCBI Taxonomy" id="642780"/>
    <lineage>
        <taxon>Bacteria</taxon>
        <taxon>Bacillati</taxon>
        <taxon>Actinomycetota</taxon>
        <taxon>Actinomycetes</taxon>
        <taxon>Propionibacteriales</taxon>
        <taxon>Nocardioidaceae</taxon>
        <taxon>Nocardioides</taxon>
    </lineage>
</organism>
<feature type="region of interest" description="Disordered" evidence="1">
    <location>
        <begin position="82"/>
        <end position="146"/>
    </location>
</feature>
<reference evidence="4" key="1">
    <citation type="submission" date="2016-10" db="EMBL/GenBank/DDBJ databases">
        <authorList>
            <person name="Varghese N."/>
            <person name="Submissions S."/>
        </authorList>
    </citation>
    <scope>NUCLEOTIDE SEQUENCE [LARGE SCALE GENOMIC DNA]</scope>
    <source>
        <strain evidence="4">DSM 22127</strain>
    </source>
</reference>
<evidence type="ECO:0000256" key="2">
    <source>
        <dbReference type="SAM" id="Phobius"/>
    </source>
</evidence>
<dbReference type="STRING" id="642780.SAMN04488570_1505"/>
<dbReference type="Gene3D" id="3.10.350.10">
    <property type="entry name" value="LysM domain"/>
    <property type="match status" value="1"/>
</dbReference>
<evidence type="ECO:0000256" key="1">
    <source>
        <dbReference type="SAM" id="MobiDB-lite"/>
    </source>
</evidence>